<dbReference type="Proteomes" id="UP000663873">
    <property type="component" value="Unassembled WGS sequence"/>
</dbReference>
<evidence type="ECO:0000313" key="3">
    <source>
        <dbReference type="EMBL" id="CAF3338813.1"/>
    </source>
</evidence>
<dbReference type="InterPro" id="IPR050491">
    <property type="entry name" value="AmpC-like"/>
</dbReference>
<evidence type="ECO:0000313" key="7">
    <source>
        <dbReference type="Proteomes" id="UP000663825"/>
    </source>
</evidence>
<proteinExistence type="predicted"/>
<dbReference type="EMBL" id="CAJOBR010001680">
    <property type="protein sequence ID" value="CAF4627419.1"/>
    <property type="molecule type" value="Genomic_DNA"/>
</dbReference>
<organism evidence="4 7">
    <name type="scientific">Rotaria socialis</name>
    <dbReference type="NCBI Taxonomy" id="392032"/>
    <lineage>
        <taxon>Eukaryota</taxon>
        <taxon>Metazoa</taxon>
        <taxon>Spiralia</taxon>
        <taxon>Gnathifera</taxon>
        <taxon>Rotifera</taxon>
        <taxon>Eurotatoria</taxon>
        <taxon>Bdelloidea</taxon>
        <taxon>Philodinida</taxon>
        <taxon>Philodinidae</taxon>
        <taxon>Rotaria</taxon>
    </lineage>
</organism>
<evidence type="ECO:0000313" key="8">
    <source>
        <dbReference type="Proteomes" id="UP000663873"/>
    </source>
</evidence>
<evidence type="ECO:0000313" key="4">
    <source>
        <dbReference type="EMBL" id="CAF3401358.1"/>
    </source>
</evidence>
<dbReference type="InterPro" id="IPR012338">
    <property type="entry name" value="Beta-lactam/transpept-like"/>
</dbReference>
<name>A0A818A815_9BILA</name>
<dbReference type="Gene3D" id="3.40.710.10">
    <property type="entry name" value="DD-peptidase/beta-lactamase superfamily"/>
    <property type="match status" value="1"/>
</dbReference>
<dbReference type="EMBL" id="CAJOBP010000580">
    <property type="protein sequence ID" value="CAF4196513.1"/>
    <property type="molecule type" value="Genomic_DNA"/>
</dbReference>
<dbReference type="AlphaFoldDB" id="A0A818A815"/>
<feature type="chain" id="PRO_5035690961" description="Beta-lactamase-related domain-containing protein" evidence="1">
    <location>
        <begin position="21"/>
        <end position="428"/>
    </location>
</feature>
<reference evidence="4" key="1">
    <citation type="submission" date="2021-02" db="EMBL/GenBank/DDBJ databases">
        <authorList>
            <person name="Nowell W R."/>
        </authorList>
    </citation>
    <scope>NUCLEOTIDE SEQUENCE</scope>
</reference>
<evidence type="ECO:0000313" key="6">
    <source>
        <dbReference type="EMBL" id="CAF4627419.1"/>
    </source>
</evidence>
<accession>A0A818A815</accession>
<gene>
    <name evidence="3" type="ORF">GRG538_LOCUS4434</name>
    <name evidence="6" type="ORF">QYT958_LOCUS13254</name>
    <name evidence="4" type="ORF">TIS948_LOCUS27738</name>
    <name evidence="5" type="ORF">UJA718_LOCUS6273</name>
</gene>
<dbReference type="PANTHER" id="PTHR46825">
    <property type="entry name" value="D-ALANYL-D-ALANINE-CARBOXYPEPTIDASE/ENDOPEPTIDASE AMPH"/>
    <property type="match status" value="1"/>
</dbReference>
<protein>
    <recommendedName>
        <fullName evidence="2">Beta-lactamase-related domain-containing protein</fullName>
    </recommendedName>
</protein>
<evidence type="ECO:0000256" key="1">
    <source>
        <dbReference type="SAM" id="SignalP"/>
    </source>
</evidence>
<feature type="signal peptide" evidence="1">
    <location>
        <begin position="1"/>
        <end position="20"/>
    </location>
</feature>
<evidence type="ECO:0000313" key="5">
    <source>
        <dbReference type="EMBL" id="CAF4196513.1"/>
    </source>
</evidence>
<comment type="caution">
    <text evidence="4">The sequence shown here is derived from an EMBL/GenBank/DDBJ whole genome shotgun (WGS) entry which is preliminary data.</text>
</comment>
<dbReference type="PANTHER" id="PTHR46825:SF9">
    <property type="entry name" value="BETA-LACTAMASE-RELATED DOMAIN-CONTAINING PROTEIN"/>
    <property type="match status" value="1"/>
</dbReference>
<keyword evidence="8" id="KW-1185">Reference proteome</keyword>
<dbReference type="InterPro" id="IPR001466">
    <property type="entry name" value="Beta-lactam-related"/>
</dbReference>
<evidence type="ECO:0000259" key="2">
    <source>
        <dbReference type="Pfam" id="PF00144"/>
    </source>
</evidence>
<dbReference type="Proteomes" id="UP000663872">
    <property type="component" value="Unassembled WGS sequence"/>
</dbReference>
<dbReference type="Proteomes" id="UP000663848">
    <property type="component" value="Unassembled WGS sequence"/>
</dbReference>
<dbReference type="Pfam" id="PF00144">
    <property type="entry name" value="Beta-lactamase"/>
    <property type="match status" value="1"/>
</dbReference>
<dbReference type="Proteomes" id="UP000663825">
    <property type="component" value="Unassembled WGS sequence"/>
</dbReference>
<dbReference type="EMBL" id="CAJNYT010000222">
    <property type="protein sequence ID" value="CAF3338813.1"/>
    <property type="molecule type" value="Genomic_DNA"/>
</dbReference>
<keyword evidence="1" id="KW-0732">Signal</keyword>
<dbReference type="EMBL" id="CAJNXB010004996">
    <property type="protein sequence ID" value="CAF3401358.1"/>
    <property type="molecule type" value="Genomic_DNA"/>
</dbReference>
<dbReference type="OrthoDB" id="5946976at2759"/>
<feature type="domain" description="Beta-lactamase-related" evidence="2">
    <location>
        <begin position="26"/>
        <end position="399"/>
    </location>
</feature>
<dbReference type="SUPFAM" id="SSF56601">
    <property type="entry name" value="beta-lactamase/transpeptidase-like"/>
    <property type="match status" value="1"/>
</dbReference>
<sequence length="428" mass="48166">MLFLLWVFLAFIFNSVTINGSDCPNRQWIEKSLEKVHVPGATILVVNATHILYEQAFGFQSLLPLKPIDIDKSIFPIASISKTFIATAVMQLVEQELVDLDTDINEYLLEPQKRIFHPRYPLHSITLRKLLSHSASIHIDSLILNTYYKSDDDAFKESLADMCFKYINPNTSHWLPKPPGTVASYSNEGSALAALVVERVSNMSYSVYVKEKILKPLGIDISKVGVRLSDFKDTVDLVKHYAYAPNESYLKRWNQQIPQLNIEQMPGNLSNWLYIPHFSFSAYPAGLLRMSARTLSIYLRMFLSNGSSILRPRSIAQMRTVVGGGLIPTYNPNSANDSSDQEHPSEFGLSWYWQTMQDGRRYIGHSGLMPGMLHLMLINEKHNLGVIILSNADATSPNDLSREIGETGINIHMSLFKCFDAGPAHGLA</sequence>